<dbReference type="InterPro" id="IPR015943">
    <property type="entry name" value="WD40/YVTN_repeat-like_dom_sf"/>
</dbReference>
<keyword evidence="3" id="KW-1185">Reference proteome</keyword>
<reference evidence="2 3" key="1">
    <citation type="submission" date="2016-11" db="EMBL/GenBank/DDBJ databases">
        <authorList>
            <person name="Jaros S."/>
            <person name="Januszkiewicz K."/>
            <person name="Wedrychowicz H."/>
        </authorList>
    </citation>
    <scope>NUCLEOTIDE SEQUENCE [LARGE SCALE GENOMIC DNA]</scope>
    <source>
        <strain evidence="2 3">DSM 25479</strain>
    </source>
</reference>
<evidence type="ECO:0000313" key="2">
    <source>
        <dbReference type="EMBL" id="SHI93758.1"/>
    </source>
</evidence>
<sequence>MRKALISISLALLGLFPVSAQSFSKILFNGKKEYAATEQALFINKKGKLDKIADFGSPANDAIIQDNLLWTATERGIITYSLADGKAVSQLLSDLDVTSLTKDSNGKIWASTKFSGIYKQSEKNDFTQVLSAGAGYVVCATPDGLVNAGTNLGLYSIRPDNTFIRYAEEAHSGYGLPDNYVEKLFSDHQSNLWIIMPDNIAFRKSGQMMGEMPSFAFVGSKENEIYNILNTGRSAFLFITREGVLLFPEASLAHEHQGGEVFNQENSPAFRLSADKLGTPKGERTASILNGAIHKNKLYLFNGTSLWAVNIPEIPKSGKLSGK</sequence>
<dbReference type="InterPro" id="IPR011110">
    <property type="entry name" value="Reg_prop"/>
</dbReference>
<protein>
    <submittedName>
        <fullName evidence="2">Two component regulator propeller</fullName>
    </submittedName>
</protein>
<dbReference type="OrthoDB" id="9809670at2"/>
<dbReference type="Proteomes" id="UP000184335">
    <property type="component" value="Unassembled WGS sequence"/>
</dbReference>
<evidence type="ECO:0000313" key="3">
    <source>
        <dbReference type="Proteomes" id="UP000184335"/>
    </source>
</evidence>
<feature type="signal peptide" evidence="1">
    <location>
        <begin position="1"/>
        <end position="20"/>
    </location>
</feature>
<dbReference type="AlphaFoldDB" id="A0A1M6F7R8"/>
<proteinExistence type="predicted"/>
<dbReference type="Gene3D" id="2.130.10.10">
    <property type="entry name" value="YVTN repeat-like/Quinoprotein amine dehydrogenase"/>
    <property type="match status" value="1"/>
</dbReference>
<dbReference type="STRING" id="1118202.SAMN05443429_106135"/>
<gene>
    <name evidence="2" type="ORF">SAMN05443429_106135</name>
</gene>
<accession>A0A1M6F7R8</accession>
<dbReference type="SUPFAM" id="SSF63829">
    <property type="entry name" value="Calcium-dependent phosphotriesterase"/>
    <property type="match status" value="1"/>
</dbReference>
<feature type="chain" id="PRO_5012748284" evidence="1">
    <location>
        <begin position="21"/>
        <end position="323"/>
    </location>
</feature>
<dbReference type="EMBL" id="FQYI01000006">
    <property type="protein sequence ID" value="SHI93758.1"/>
    <property type="molecule type" value="Genomic_DNA"/>
</dbReference>
<dbReference type="Pfam" id="PF07494">
    <property type="entry name" value="Reg_prop"/>
    <property type="match status" value="1"/>
</dbReference>
<keyword evidence="1" id="KW-0732">Signal</keyword>
<name>A0A1M6F7R8_9FLAO</name>
<organism evidence="2 3">
    <name type="scientific">Cruoricaptor ignavus</name>
    <dbReference type="NCBI Taxonomy" id="1118202"/>
    <lineage>
        <taxon>Bacteria</taxon>
        <taxon>Pseudomonadati</taxon>
        <taxon>Bacteroidota</taxon>
        <taxon>Flavobacteriia</taxon>
        <taxon>Flavobacteriales</taxon>
        <taxon>Weeksellaceae</taxon>
        <taxon>Cruoricaptor</taxon>
    </lineage>
</organism>
<evidence type="ECO:0000256" key="1">
    <source>
        <dbReference type="SAM" id="SignalP"/>
    </source>
</evidence>
<dbReference type="RefSeq" id="WP_073179790.1">
    <property type="nucleotide sequence ID" value="NZ_FQYI01000006.1"/>
</dbReference>